<evidence type="ECO:0000256" key="1">
    <source>
        <dbReference type="SAM" id="Phobius"/>
    </source>
</evidence>
<dbReference type="EMBL" id="AE014184">
    <property type="protein sequence ID" value="AAO44164.1"/>
    <property type="molecule type" value="Genomic_DNA"/>
</dbReference>
<dbReference type="AlphaFoldDB" id="Q83H04"/>
<dbReference type="STRING" id="203267.TWT_067"/>
<feature type="transmembrane region" description="Helical" evidence="1">
    <location>
        <begin position="21"/>
        <end position="44"/>
    </location>
</feature>
<evidence type="ECO:0008006" key="4">
    <source>
        <dbReference type="Google" id="ProtNLM"/>
    </source>
</evidence>
<keyword evidence="3" id="KW-1185">Reference proteome</keyword>
<dbReference type="Proteomes" id="UP000002200">
    <property type="component" value="Chromosome"/>
</dbReference>
<reference evidence="2 3" key="1">
    <citation type="journal article" date="2003" name="Genome Res.">
        <title>Tropheryma whipplei twist: a human pathogenic Actinobacteria with a reduced genome.</title>
        <authorList>
            <person name="Raoult D."/>
            <person name="Ogata H."/>
            <person name="Audic S."/>
            <person name="Robert C."/>
            <person name="Suhre K."/>
            <person name="Drancourt M."/>
            <person name="Claverie J.-M."/>
        </authorList>
    </citation>
    <scope>NUCLEOTIDE SEQUENCE [LARGE SCALE GENOMIC DNA]</scope>
    <source>
        <strain evidence="2 3">Twist</strain>
    </source>
</reference>
<evidence type="ECO:0000313" key="2">
    <source>
        <dbReference type="EMBL" id="AAO44164.1"/>
    </source>
</evidence>
<keyword evidence="1" id="KW-1133">Transmembrane helix</keyword>
<keyword evidence="1" id="KW-0472">Membrane</keyword>
<dbReference type="HOGENOM" id="CLU_2332798_0_0_11"/>
<dbReference type="KEGG" id="twh:TWT_067"/>
<sequence length="98" mass="11214">MLNVRTSSHKSSHIPVKLSKMRVIFIFLILRLVVFFAPLFVLLYLGMHPLYSLIVASAVGLTSSYLFLTRLRTRAIGDYLDLRAAHLKKLRDERGTQP</sequence>
<organism evidence="2 3">
    <name type="scientific">Tropheryma whipplei (strain Twist)</name>
    <name type="common">Whipple's bacillus</name>
    <dbReference type="NCBI Taxonomy" id="203267"/>
    <lineage>
        <taxon>Bacteria</taxon>
        <taxon>Bacillati</taxon>
        <taxon>Actinomycetota</taxon>
        <taxon>Actinomycetes</taxon>
        <taxon>Micrococcales</taxon>
        <taxon>Tropherymataceae</taxon>
        <taxon>Tropheryma</taxon>
    </lineage>
</organism>
<name>Q83H04_TROWT</name>
<keyword evidence="1" id="KW-0812">Transmembrane</keyword>
<protein>
    <recommendedName>
        <fullName evidence="4">DUF4229 domain-containing protein</fullName>
    </recommendedName>
</protein>
<evidence type="ECO:0000313" key="3">
    <source>
        <dbReference type="Proteomes" id="UP000002200"/>
    </source>
</evidence>
<feature type="transmembrane region" description="Helical" evidence="1">
    <location>
        <begin position="50"/>
        <end position="68"/>
    </location>
</feature>
<gene>
    <name evidence="2" type="ordered locus">TWT_067</name>
</gene>
<proteinExistence type="predicted"/>
<accession>Q83H04</accession>